<dbReference type="RefSeq" id="XP_033651147.1">
    <property type="nucleotide sequence ID" value="XM_033794808.1"/>
</dbReference>
<dbReference type="SUPFAM" id="SSF53474">
    <property type="entry name" value="alpha/beta-Hydrolases"/>
    <property type="match status" value="1"/>
</dbReference>
<dbReference type="GO" id="GO:0016052">
    <property type="term" value="P:carbohydrate catabolic process"/>
    <property type="evidence" value="ECO:0007669"/>
    <property type="project" value="TreeGrafter"/>
</dbReference>
<dbReference type="Gene3D" id="3.40.50.1820">
    <property type="entry name" value="alpha/beta hydrolase"/>
    <property type="match status" value="1"/>
</dbReference>
<dbReference type="PANTHER" id="PTHR48250:SF2">
    <property type="entry name" value="CUTINASE"/>
    <property type="match status" value="1"/>
</dbReference>
<keyword evidence="5 9" id="KW-0378">Hydrolase</keyword>
<comment type="catalytic activity">
    <reaction evidence="7">
        <text>cutin + H2O = cutin monomers.</text>
        <dbReference type="EC" id="3.1.1.74"/>
    </reaction>
</comment>
<dbReference type="Proteomes" id="UP000800097">
    <property type="component" value="Unassembled WGS sequence"/>
</dbReference>
<dbReference type="InterPro" id="IPR029058">
    <property type="entry name" value="AB_hydrolase_fold"/>
</dbReference>
<feature type="non-terminal residue" evidence="9">
    <location>
        <position position="1"/>
    </location>
</feature>
<keyword evidence="4" id="KW-0732">Signal</keyword>
<evidence type="ECO:0000256" key="4">
    <source>
        <dbReference type="ARBA" id="ARBA00022729"/>
    </source>
</evidence>
<evidence type="ECO:0000313" key="9">
    <source>
        <dbReference type="EMBL" id="KAF2273608.1"/>
    </source>
</evidence>
<evidence type="ECO:0000256" key="5">
    <source>
        <dbReference type="ARBA" id="ARBA00022801"/>
    </source>
</evidence>
<evidence type="ECO:0000313" key="10">
    <source>
        <dbReference type="Proteomes" id="UP000800097"/>
    </source>
</evidence>
<evidence type="ECO:0000256" key="7">
    <source>
        <dbReference type="ARBA" id="ARBA00034045"/>
    </source>
</evidence>
<dbReference type="OrthoDB" id="2975078at2759"/>
<evidence type="ECO:0000256" key="2">
    <source>
        <dbReference type="ARBA" id="ARBA00013095"/>
    </source>
</evidence>
<feature type="disulfide bond" evidence="8">
    <location>
        <begin position="25"/>
        <end position="102"/>
    </location>
</feature>
<evidence type="ECO:0000256" key="6">
    <source>
        <dbReference type="ARBA" id="ARBA00023157"/>
    </source>
</evidence>
<reference evidence="9" key="1">
    <citation type="journal article" date="2020" name="Stud. Mycol.">
        <title>101 Dothideomycetes genomes: a test case for predicting lifestyles and emergence of pathogens.</title>
        <authorList>
            <person name="Haridas S."/>
            <person name="Albert R."/>
            <person name="Binder M."/>
            <person name="Bloem J."/>
            <person name="Labutti K."/>
            <person name="Salamov A."/>
            <person name="Andreopoulos B."/>
            <person name="Baker S."/>
            <person name="Barry K."/>
            <person name="Bills G."/>
            <person name="Bluhm B."/>
            <person name="Cannon C."/>
            <person name="Castanera R."/>
            <person name="Culley D."/>
            <person name="Daum C."/>
            <person name="Ezra D."/>
            <person name="Gonzalez J."/>
            <person name="Henrissat B."/>
            <person name="Kuo A."/>
            <person name="Liang C."/>
            <person name="Lipzen A."/>
            <person name="Lutzoni F."/>
            <person name="Magnuson J."/>
            <person name="Mondo S."/>
            <person name="Nolan M."/>
            <person name="Ohm R."/>
            <person name="Pangilinan J."/>
            <person name="Park H.-J."/>
            <person name="Ramirez L."/>
            <person name="Alfaro M."/>
            <person name="Sun H."/>
            <person name="Tritt A."/>
            <person name="Yoshinaga Y."/>
            <person name="Zwiers L.-H."/>
            <person name="Turgeon B."/>
            <person name="Goodwin S."/>
            <person name="Spatafora J."/>
            <person name="Crous P."/>
            <person name="Grigoriev I."/>
        </authorList>
    </citation>
    <scope>NUCLEOTIDE SEQUENCE</scope>
    <source>
        <strain evidence="9">CBS 379.55</strain>
    </source>
</reference>
<comment type="similarity">
    <text evidence="1">Belongs to the cutinase family.</text>
</comment>
<proteinExistence type="inferred from homology"/>
<dbReference type="InterPro" id="IPR011150">
    <property type="entry name" value="Cutinase_monf"/>
</dbReference>
<organism evidence="9 10">
    <name type="scientific">Westerdykella ornata</name>
    <dbReference type="NCBI Taxonomy" id="318751"/>
    <lineage>
        <taxon>Eukaryota</taxon>
        <taxon>Fungi</taxon>
        <taxon>Dikarya</taxon>
        <taxon>Ascomycota</taxon>
        <taxon>Pezizomycotina</taxon>
        <taxon>Dothideomycetes</taxon>
        <taxon>Pleosporomycetidae</taxon>
        <taxon>Pleosporales</taxon>
        <taxon>Sporormiaceae</taxon>
        <taxon>Westerdykella</taxon>
    </lineage>
</organism>
<dbReference type="Pfam" id="PF01083">
    <property type="entry name" value="Cutinase"/>
    <property type="match status" value="1"/>
</dbReference>
<sequence>ATPTPRDASDSSTDMDDVIAGRTPCAPNAVIFGRGTFDTGNLGVWVGPFLKDGLLKEFNGRVHVQGVNPEDYPAELPGYVEGGSETCANACAKTIDDYAVACPNANIFISGWSQGALCARKCVNRVGDAGKARLKAMATFGDESALMDSPQPVPAGLPFKLFCVEDTAAPDVLCTSTLTSGIHLPTSVDEFNEVMNQAFTQLKAIASNPGQTAAVLKLPVQLASGLLDSGVFKAFMKDLLTGKVRRWLVLPPHFKYGNNGDAAKAAAWLA</sequence>
<dbReference type="SMART" id="SM01110">
    <property type="entry name" value="Cutinase"/>
    <property type="match status" value="1"/>
</dbReference>
<dbReference type="InterPro" id="IPR000675">
    <property type="entry name" value="Cutinase/axe"/>
</dbReference>
<dbReference type="AlphaFoldDB" id="A0A6A6JC83"/>
<feature type="non-terminal residue" evidence="9">
    <location>
        <position position="270"/>
    </location>
</feature>
<accession>A0A6A6JC83</accession>
<keyword evidence="6 8" id="KW-1015">Disulfide bond</keyword>
<evidence type="ECO:0000256" key="3">
    <source>
        <dbReference type="ARBA" id="ARBA00022487"/>
    </source>
</evidence>
<dbReference type="GeneID" id="54547983"/>
<dbReference type="GO" id="GO:0005576">
    <property type="term" value="C:extracellular region"/>
    <property type="evidence" value="ECO:0007669"/>
    <property type="project" value="InterPro"/>
</dbReference>
<dbReference type="PANTHER" id="PTHR48250">
    <property type="entry name" value="CUTINASE 2-RELATED"/>
    <property type="match status" value="1"/>
</dbReference>
<keyword evidence="10" id="KW-1185">Reference proteome</keyword>
<dbReference type="EMBL" id="ML986509">
    <property type="protein sequence ID" value="KAF2273608.1"/>
    <property type="molecule type" value="Genomic_DNA"/>
</dbReference>
<protein>
    <recommendedName>
        <fullName evidence="2">cutinase</fullName>
        <ecNumber evidence="2">3.1.1.74</ecNumber>
    </recommendedName>
</protein>
<keyword evidence="3" id="KW-0719">Serine esterase</keyword>
<dbReference type="EC" id="3.1.1.74" evidence="2"/>
<evidence type="ECO:0000256" key="8">
    <source>
        <dbReference type="PIRSR" id="PIRSR611150-2"/>
    </source>
</evidence>
<evidence type="ECO:0000256" key="1">
    <source>
        <dbReference type="ARBA" id="ARBA00007534"/>
    </source>
</evidence>
<gene>
    <name evidence="9" type="ORF">EI97DRAFT_347898</name>
</gene>
<dbReference type="GO" id="GO:0050525">
    <property type="term" value="F:cutinase activity"/>
    <property type="evidence" value="ECO:0007669"/>
    <property type="project" value="UniProtKB-EC"/>
</dbReference>
<name>A0A6A6JC83_WESOR</name>